<comment type="caution">
    <text evidence="2">The sequence shown here is derived from an EMBL/GenBank/DDBJ whole genome shotgun (WGS) entry which is preliminary data.</text>
</comment>
<evidence type="ECO:0000259" key="1">
    <source>
        <dbReference type="Pfam" id="PF13401"/>
    </source>
</evidence>
<dbReference type="InterPro" id="IPR052026">
    <property type="entry name" value="ExeA_AAA_ATPase_DNA-bind"/>
</dbReference>
<proteinExistence type="predicted"/>
<name>A0ABV6TYZ3_9ACTN</name>
<protein>
    <submittedName>
        <fullName evidence="2">AAA family ATPase</fullName>
    </submittedName>
</protein>
<gene>
    <name evidence="2" type="ORF">ACFHYQ_03850</name>
</gene>
<dbReference type="Proteomes" id="UP001589870">
    <property type="component" value="Unassembled WGS sequence"/>
</dbReference>
<feature type="domain" description="ORC1/DEAH AAA+ ATPase" evidence="1">
    <location>
        <begin position="9"/>
        <end position="106"/>
    </location>
</feature>
<dbReference type="InterPro" id="IPR049945">
    <property type="entry name" value="AAA_22"/>
</dbReference>
<dbReference type="PANTHER" id="PTHR35894:SF1">
    <property type="entry name" value="PHOSPHORIBULOKINASE _ URIDINE KINASE FAMILY"/>
    <property type="match status" value="1"/>
</dbReference>
<dbReference type="PANTHER" id="PTHR35894">
    <property type="entry name" value="GENERAL SECRETION PATHWAY PROTEIN A-RELATED"/>
    <property type="match status" value="1"/>
</dbReference>
<reference evidence="2 3" key="1">
    <citation type="submission" date="2024-09" db="EMBL/GenBank/DDBJ databases">
        <authorList>
            <person name="Sun Q."/>
            <person name="Mori K."/>
        </authorList>
    </citation>
    <scope>NUCLEOTIDE SEQUENCE [LARGE SCALE GENOMIC DNA]</scope>
    <source>
        <strain evidence="2 3">TBRC 1851</strain>
    </source>
</reference>
<sequence>MPLGPARYSIVYISDPEIGMRGILAQLVTGLGGNPRPPPATLIPQAADTLAVEHAELGRTSVLVIDEAHPLNHAHLEALHMMTNHELESRQPFALLLLGQPTLRRMIKLGVLASLDQRIAVRYPRALPAVLGQSANGQTMPMAETGT</sequence>
<organism evidence="2 3">
    <name type="scientific">Sphaerimonospora cavernae</name>
    <dbReference type="NCBI Taxonomy" id="1740611"/>
    <lineage>
        <taxon>Bacteria</taxon>
        <taxon>Bacillati</taxon>
        <taxon>Actinomycetota</taxon>
        <taxon>Actinomycetes</taxon>
        <taxon>Streptosporangiales</taxon>
        <taxon>Streptosporangiaceae</taxon>
        <taxon>Sphaerimonospora</taxon>
    </lineage>
</organism>
<dbReference type="RefSeq" id="WP_394299670.1">
    <property type="nucleotide sequence ID" value="NZ_JBHMQT010000004.1"/>
</dbReference>
<dbReference type="Pfam" id="PF13401">
    <property type="entry name" value="AAA_22"/>
    <property type="match status" value="1"/>
</dbReference>
<accession>A0ABV6TYZ3</accession>
<dbReference type="EMBL" id="JBHMQT010000004">
    <property type="protein sequence ID" value="MFC0861425.1"/>
    <property type="molecule type" value="Genomic_DNA"/>
</dbReference>
<evidence type="ECO:0000313" key="2">
    <source>
        <dbReference type="EMBL" id="MFC0861425.1"/>
    </source>
</evidence>
<keyword evidence="3" id="KW-1185">Reference proteome</keyword>
<evidence type="ECO:0000313" key="3">
    <source>
        <dbReference type="Proteomes" id="UP001589870"/>
    </source>
</evidence>